<gene>
    <name evidence="3" type="primary">jockey\pol</name>
    <name evidence="3" type="ORF">AWC38_SpisGene7586</name>
</gene>
<dbReference type="OrthoDB" id="5987385at2759"/>
<keyword evidence="3" id="KW-0695">RNA-directed DNA polymerase</keyword>
<dbReference type="CDD" id="cd01650">
    <property type="entry name" value="RT_nLTR_like"/>
    <property type="match status" value="1"/>
</dbReference>
<proteinExistence type="predicted"/>
<dbReference type="EMBL" id="LSMT01000097">
    <property type="protein sequence ID" value="PFX27691.1"/>
    <property type="molecule type" value="Genomic_DNA"/>
</dbReference>
<name>A0A2B4SCT6_STYPI</name>
<dbReference type="InterPro" id="IPR036691">
    <property type="entry name" value="Endo/exonu/phosph_ase_sf"/>
</dbReference>
<keyword evidence="3" id="KW-0548">Nucleotidyltransferase</keyword>
<dbReference type="PANTHER" id="PTHR33332">
    <property type="entry name" value="REVERSE TRANSCRIPTASE DOMAIN-CONTAINING PROTEIN"/>
    <property type="match status" value="1"/>
</dbReference>
<feature type="domain" description="Endonuclease/exonuclease/phosphatase" evidence="2">
    <location>
        <begin position="15"/>
        <end position="118"/>
    </location>
</feature>
<sequence length="549" mass="62735">MLALEICPNPTTCVLFSTFYRPPEADESFLVHFKGFLAKYSETGLSNLIVAGDFNFPHVNWYAGCPTCSDVGTEDFCNILDDYFLLQLNLNPTHNSTNVASPGNILDLVLTSNESLVKEKRSRPPWIDNDVMRLIRKKKKRLWKLIKSGESAELFEKFKVLRRVTKKRIDTGYRSYLHIPCLRNYKKTPGTFGLSNQDVINPNLLSDLSVSALDVQKALPNINLNKAPGPDQLPPRILRRCAEELSTLLAHLFHLSLRSGVMPKLWKSANITPVHKGDKKEFVENYRSISLLPIPAKCLEIFVYDAIYDHIFPYLTEWQHGFVKGRSCVTQLILTYHHWAKALDGGCQVNVAFLDFSKAFDRVSHSVLLEKLCSFGVSGSLLRWCESYFTDRRQRVLIDGVSSSWVVLPGNTIALYADDCKSSRTIDSADDIEIYHQDLENFERWSTLNGMDFDVKKCKIVRITRKKQPFTSTFFLNNTELEQVEEFKDLGVITDHHLKWNSRVNCVVAKANRTLGLIKRICKGLNDLKTLRTLYCSLVRSNLEYCSEL</sequence>
<evidence type="ECO:0000259" key="2">
    <source>
        <dbReference type="Pfam" id="PF14529"/>
    </source>
</evidence>
<dbReference type="Pfam" id="PF14529">
    <property type="entry name" value="Exo_endo_phos_2"/>
    <property type="match status" value="1"/>
</dbReference>
<reference evidence="4" key="1">
    <citation type="journal article" date="2017" name="bioRxiv">
        <title>Comparative analysis of the genomes of Stylophora pistillata and Acropora digitifera provides evidence for extensive differences between species of corals.</title>
        <authorList>
            <person name="Voolstra C.R."/>
            <person name="Li Y."/>
            <person name="Liew Y.J."/>
            <person name="Baumgarten S."/>
            <person name="Zoccola D."/>
            <person name="Flot J.-F."/>
            <person name="Tambutte S."/>
            <person name="Allemand D."/>
            <person name="Aranda M."/>
        </authorList>
    </citation>
    <scope>NUCLEOTIDE SEQUENCE [LARGE SCALE GENOMIC DNA]</scope>
</reference>
<dbReference type="Gene3D" id="3.60.10.10">
    <property type="entry name" value="Endonuclease/exonuclease/phosphatase"/>
    <property type="match status" value="1"/>
</dbReference>
<dbReference type="Proteomes" id="UP000225706">
    <property type="component" value="Unassembled WGS sequence"/>
</dbReference>
<dbReference type="GO" id="GO:0003964">
    <property type="term" value="F:RNA-directed DNA polymerase activity"/>
    <property type="evidence" value="ECO:0007669"/>
    <property type="project" value="UniProtKB-KW"/>
</dbReference>
<feature type="domain" description="Reverse transcriptase" evidence="1">
    <location>
        <begin position="279"/>
        <end position="395"/>
    </location>
</feature>
<dbReference type="InterPro" id="IPR000477">
    <property type="entry name" value="RT_dom"/>
</dbReference>
<keyword evidence="4" id="KW-1185">Reference proteome</keyword>
<accession>A0A2B4SCT6</accession>
<dbReference type="InterPro" id="IPR005135">
    <property type="entry name" value="Endo/exonuclease/phosphatase"/>
</dbReference>
<dbReference type="InterPro" id="IPR043502">
    <property type="entry name" value="DNA/RNA_pol_sf"/>
</dbReference>
<dbReference type="Pfam" id="PF00078">
    <property type="entry name" value="RVT_1"/>
    <property type="match status" value="1"/>
</dbReference>
<evidence type="ECO:0000259" key="1">
    <source>
        <dbReference type="Pfam" id="PF00078"/>
    </source>
</evidence>
<keyword evidence="3" id="KW-0808">Transferase</keyword>
<dbReference type="AlphaFoldDB" id="A0A2B4SCT6"/>
<comment type="caution">
    <text evidence="3">The sequence shown here is derived from an EMBL/GenBank/DDBJ whole genome shotgun (WGS) entry which is preliminary data.</text>
</comment>
<evidence type="ECO:0000313" key="4">
    <source>
        <dbReference type="Proteomes" id="UP000225706"/>
    </source>
</evidence>
<organism evidence="3 4">
    <name type="scientific">Stylophora pistillata</name>
    <name type="common">Smooth cauliflower coral</name>
    <dbReference type="NCBI Taxonomy" id="50429"/>
    <lineage>
        <taxon>Eukaryota</taxon>
        <taxon>Metazoa</taxon>
        <taxon>Cnidaria</taxon>
        <taxon>Anthozoa</taxon>
        <taxon>Hexacorallia</taxon>
        <taxon>Scleractinia</taxon>
        <taxon>Astrocoeniina</taxon>
        <taxon>Pocilloporidae</taxon>
        <taxon>Stylophora</taxon>
    </lineage>
</organism>
<dbReference type="SUPFAM" id="SSF56672">
    <property type="entry name" value="DNA/RNA polymerases"/>
    <property type="match status" value="1"/>
</dbReference>
<evidence type="ECO:0000313" key="3">
    <source>
        <dbReference type="EMBL" id="PFX27691.1"/>
    </source>
</evidence>
<protein>
    <submittedName>
        <fullName evidence="3">RNA-directed DNA polymerase from mobile element jockey</fullName>
    </submittedName>
</protein>
<dbReference type="STRING" id="50429.A0A2B4SCT6"/>
<dbReference type="SUPFAM" id="SSF56219">
    <property type="entry name" value="DNase I-like"/>
    <property type="match status" value="1"/>
</dbReference>